<accession>A0A3B0X404</accession>
<gene>
    <name evidence="2" type="ORF">MNBD_GAMMA07-1393</name>
</gene>
<dbReference type="InterPro" id="IPR033399">
    <property type="entry name" value="TP_0789-like"/>
</dbReference>
<evidence type="ECO:0000259" key="1">
    <source>
        <dbReference type="Pfam" id="PF17131"/>
    </source>
</evidence>
<name>A0A3B0X404_9ZZZZ</name>
<protein>
    <submittedName>
        <fullName evidence="2">Outer membrane lipoprotein-sorting protein</fullName>
    </submittedName>
</protein>
<keyword evidence="2" id="KW-0449">Lipoprotein</keyword>
<dbReference type="Pfam" id="PF17131">
    <property type="entry name" value="LolA_like"/>
    <property type="match status" value="1"/>
</dbReference>
<proteinExistence type="predicted"/>
<feature type="domain" description="Uncharacterized protein TP-0789" evidence="1">
    <location>
        <begin position="92"/>
        <end position="274"/>
    </location>
</feature>
<evidence type="ECO:0000313" key="2">
    <source>
        <dbReference type="EMBL" id="VAW57637.1"/>
    </source>
</evidence>
<organism evidence="2">
    <name type="scientific">hydrothermal vent metagenome</name>
    <dbReference type="NCBI Taxonomy" id="652676"/>
    <lineage>
        <taxon>unclassified sequences</taxon>
        <taxon>metagenomes</taxon>
        <taxon>ecological metagenomes</taxon>
    </lineage>
</organism>
<sequence>MKTINLTHKITQLSIATLTGLALTLTSLSSVYADKLADDVKKGLEIAQAIDKQETGFIDSIANMNMILKNKQGQTNTRKVKVHTLEMTGDGDKGLSIFNTPRDIKGTAALTYSHSLKPDEQWIYLPALKRVKRISSKNKSGPFMGSEFAFEDISSQEVDKYTYKYIKDDVLEGIDSVVIERYPAYKHSGYTRQVVWVNKKENRVEKIVFYDRKNSLLKTLVFSGYKQYLNQFWRPDSMHMVNHQTKKSTTLNWENYQFKTGLTEKDFNRNSLKRAR</sequence>
<dbReference type="EMBL" id="UOFF01000429">
    <property type="protein sequence ID" value="VAW57637.1"/>
    <property type="molecule type" value="Genomic_DNA"/>
</dbReference>
<dbReference type="CDD" id="cd16329">
    <property type="entry name" value="LolA_like"/>
    <property type="match status" value="1"/>
</dbReference>
<reference evidence="2" key="1">
    <citation type="submission" date="2018-06" db="EMBL/GenBank/DDBJ databases">
        <authorList>
            <person name="Zhirakovskaya E."/>
        </authorList>
    </citation>
    <scope>NUCLEOTIDE SEQUENCE</scope>
</reference>
<dbReference type="AlphaFoldDB" id="A0A3B0X404"/>
<dbReference type="Gene3D" id="2.50.20.10">
    <property type="entry name" value="Lipoprotein localisation LolA/LolB/LppX"/>
    <property type="match status" value="1"/>
</dbReference>